<dbReference type="AlphaFoldDB" id="A0A0C2MER0"/>
<dbReference type="Proteomes" id="UP000031668">
    <property type="component" value="Unassembled WGS sequence"/>
</dbReference>
<dbReference type="EMBL" id="JWZT01005751">
    <property type="protein sequence ID" value="KII60236.1"/>
    <property type="molecule type" value="Genomic_DNA"/>
</dbReference>
<gene>
    <name evidence="1" type="ORF">RF11_13399</name>
</gene>
<accession>A0A0C2MER0</accession>
<proteinExistence type="predicted"/>
<name>A0A0C2MER0_THEKT</name>
<protein>
    <recommendedName>
        <fullName evidence="3">Tc1-like transposase DDE domain-containing protein</fullName>
    </recommendedName>
</protein>
<evidence type="ECO:0000313" key="2">
    <source>
        <dbReference type="Proteomes" id="UP000031668"/>
    </source>
</evidence>
<evidence type="ECO:0000313" key="1">
    <source>
        <dbReference type="EMBL" id="KII60236.1"/>
    </source>
</evidence>
<evidence type="ECO:0008006" key="3">
    <source>
        <dbReference type="Google" id="ProtNLM"/>
    </source>
</evidence>
<keyword evidence="2" id="KW-1185">Reference proteome</keyword>
<organism evidence="1 2">
    <name type="scientific">Thelohanellus kitauei</name>
    <name type="common">Myxosporean</name>
    <dbReference type="NCBI Taxonomy" id="669202"/>
    <lineage>
        <taxon>Eukaryota</taxon>
        <taxon>Metazoa</taxon>
        <taxon>Cnidaria</taxon>
        <taxon>Myxozoa</taxon>
        <taxon>Myxosporea</taxon>
        <taxon>Bivalvulida</taxon>
        <taxon>Platysporina</taxon>
        <taxon>Myxobolidae</taxon>
        <taxon>Thelohanellus</taxon>
    </lineage>
</organism>
<comment type="caution">
    <text evidence="1">The sequence shown here is derived from an EMBL/GenBank/DDBJ whole genome shotgun (WGS) entry which is preliminary data.</text>
</comment>
<sequence>MSFINKRRYQNKTIKLGQIKAEILHNLQINISKKTILNSFKKIKITIITNDIRKLNWDLFKKNSNKLSKSSFVDEIGFYFYIRRTFGGSPMSHRDHVVLPNSRGRSVRVAAAMSYNGLILIVP</sequence>
<reference evidence="1 2" key="1">
    <citation type="journal article" date="2014" name="Genome Biol. Evol.">
        <title>The genome of the myxosporean Thelohanellus kitauei shows adaptations to nutrient acquisition within its fish host.</title>
        <authorList>
            <person name="Yang Y."/>
            <person name="Xiong J."/>
            <person name="Zhou Z."/>
            <person name="Huo F."/>
            <person name="Miao W."/>
            <person name="Ran C."/>
            <person name="Liu Y."/>
            <person name="Zhang J."/>
            <person name="Feng J."/>
            <person name="Wang M."/>
            <person name="Wang M."/>
            <person name="Wang L."/>
            <person name="Yao B."/>
        </authorList>
    </citation>
    <scope>NUCLEOTIDE SEQUENCE [LARGE SCALE GENOMIC DNA]</scope>
    <source>
        <strain evidence="1">Wuqing</strain>
    </source>
</reference>